<feature type="domain" description="Alpha-L-rhamnosidase six-hairpin glycosidase" evidence="6">
    <location>
        <begin position="351"/>
        <end position="674"/>
    </location>
</feature>
<dbReference type="GO" id="GO:0030596">
    <property type="term" value="F:alpha-L-rhamnosidase activity"/>
    <property type="evidence" value="ECO:0007669"/>
    <property type="project" value="UniProtKB-EC"/>
</dbReference>
<feature type="domain" description="Alpha-L-rhamnosidase C-terminal" evidence="7">
    <location>
        <begin position="682"/>
        <end position="749"/>
    </location>
</feature>
<dbReference type="EMBL" id="VUNS01000012">
    <property type="protein sequence ID" value="MST97768.1"/>
    <property type="molecule type" value="Genomic_DNA"/>
</dbReference>
<keyword evidence="9" id="KW-1185">Reference proteome</keyword>
<accession>A0A844G5K4</accession>
<dbReference type="Pfam" id="PF17390">
    <property type="entry name" value="Bac_rhamnosid_C"/>
    <property type="match status" value="1"/>
</dbReference>
<dbReference type="SUPFAM" id="SSF48208">
    <property type="entry name" value="Six-hairpin glycosidases"/>
    <property type="match status" value="1"/>
</dbReference>
<dbReference type="InterPro" id="IPR013737">
    <property type="entry name" value="Bac_rhamnosid_N"/>
</dbReference>
<dbReference type="EC" id="3.2.1.40" evidence="2"/>
<evidence type="ECO:0000256" key="1">
    <source>
        <dbReference type="ARBA" id="ARBA00001445"/>
    </source>
</evidence>
<dbReference type="InterPro" id="IPR035398">
    <property type="entry name" value="Bac_rhamnosid_C"/>
</dbReference>
<dbReference type="Pfam" id="PF17389">
    <property type="entry name" value="Bac_rhamnosid6H"/>
    <property type="match status" value="1"/>
</dbReference>
<gene>
    <name evidence="8" type="ORF">FYJ85_12035</name>
</gene>
<dbReference type="Pfam" id="PF08531">
    <property type="entry name" value="Bac_rhamnosid_N"/>
    <property type="match status" value="1"/>
</dbReference>
<dbReference type="Gene3D" id="2.60.120.260">
    <property type="entry name" value="Galactose-binding domain-like"/>
    <property type="match status" value="2"/>
</dbReference>
<dbReference type="GO" id="GO:0005975">
    <property type="term" value="P:carbohydrate metabolic process"/>
    <property type="evidence" value="ECO:0007669"/>
    <property type="project" value="InterPro"/>
</dbReference>
<dbReference type="InterPro" id="IPR035396">
    <property type="entry name" value="Bac_rhamnosid6H"/>
</dbReference>
<evidence type="ECO:0000313" key="8">
    <source>
        <dbReference type="EMBL" id="MST97768.1"/>
    </source>
</evidence>
<reference evidence="8 9" key="1">
    <citation type="submission" date="2019-08" db="EMBL/GenBank/DDBJ databases">
        <title>In-depth cultivation of the pig gut microbiome towards novel bacterial diversity and tailored functional studies.</title>
        <authorList>
            <person name="Wylensek D."/>
            <person name="Hitch T.C.A."/>
            <person name="Clavel T."/>
        </authorList>
    </citation>
    <scope>NUCLEOTIDE SEQUENCE [LARGE SCALE GENOMIC DNA]</scope>
    <source>
        <strain evidence="8 9">BBE-744-WT-12</strain>
    </source>
</reference>
<keyword evidence="3" id="KW-0378">Hydrolase</keyword>
<evidence type="ECO:0000259" key="6">
    <source>
        <dbReference type="Pfam" id="PF17389"/>
    </source>
</evidence>
<dbReference type="PANTHER" id="PTHR33307">
    <property type="entry name" value="ALPHA-RHAMNOSIDASE (EUROFUNG)"/>
    <property type="match status" value="1"/>
</dbReference>
<dbReference type="InterPro" id="IPR008928">
    <property type="entry name" value="6-hairpin_glycosidase_sf"/>
</dbReference>
<dbReference type="InterPro" id="IPR008902">
    <property type="entry name" value="Rhamnosid_concanavalin"/>
</dbReference>
<comment type="caution">
    <text evidence="8">The sequence shown here is derived from an EMBL/GenBank/DDBJ whole genome shotgun (WGS) entry which is preliminary data.</text>
</comment>
<dbReference type="PIRSF" id="PIRSF010631">
    <property type="entry name" value="A-rhamnsds"/>
    <property type="match status" value="1"/>
</dbReference>
<proteinExistence type="predicted"/>
<evidence type="ECO:0000256" key="2">
    <source>
        <dbReference type="ARBA" id="ARBA00012652"/>
    </source>
</evidence>
<dbReference type="InterPro" id="IPR012341">
    <property type="entry name" value="6hp_glycosidase-like_sf"/>
</dbReference>
<dbReference type="Proteomes" id="UP000435649">
    <property type="component" value="Unassembled WGS sequence"/>
</dbReference>
<dbReference type="Pfam" id="PF05592">
    <property type="entry name" value="Bac_rhamnosid"/>
    <property type="match status" value="1"/>
</dbReference>
<evidence type="ECO:0000313" key="9">
    <source>
        <dbReference type="Proteomes" id="UP000435649"/>
    </source>
</evidence>
<sequence>MPECTVFLLQSTFNHGDAVMISCDIERKWSSNWISAGFCLNNWQAPARPAPYFRRAFEWDGRGEAVVYLCGLGYYELYLNGEKVGDHVLDPVVTQYDRRARYVKYDLSSRLRKGANTFGVILGSGWYNLLTSEVWHFDKVSWNDYPKLILELEIDGKVALRTDESWKCLREAGPITFTQLRNGEFYDARKEIPGWSENSFDDSAWEKAKIIPGPGGVLTEQVMPPCRVTRTLRPARELKSRSGGIIYDIGQPVAGWARIRVRGERGAVVRLRYSELINDGEDDIDQSNISSFILSGETQTDRYTLKGGDEEVWEPRFVYHGFNFVEAAVEEGTAEIVALEARVVSTGFTSIGSFESSNRELTTLFEYTRRSFVGNFVGIPTDCPHREKNGWTGDASLASETGLFNFDLASSYAEWIQTIADVQRPNGQLPGIIPSGGWGFNWGSGPVWDSAFILIPYNVYLYTGDRSIIERNYGQMRQYIRFLETLADNRIIEFGLGDWCHYDHSRIVDTKVTSTAYSYCETVTVAKCAELLGRDGDAAELRALAAEIREAFNKAFYHGGGTYAKGEPTALALALEFGLCPEKERSAVAAKLAGHMENRRCRADFGIVGAKFVPRALAANGYADTACRILTQPDFPGWVHWLSRGATGLWENWDGQASRNHIMFGDIAAWMMQYLAGIVPDEKHPGFSEVTLRPLPAAGVDRVKASHRAPSGQISVEWERDGGEFRLTARIGDGVPGRVELPDGSSRTLAAGENRFECGLPSGANK</sequence>
<feature type="domain" description="Bacterial alpha-L-rhamnosidase N-terminal" evidence="5">
    <location>
        <begin position="64"/>
        <end position="229"/>
    </location>
</feature>
<evidence type="ECO:0000259" key="4">
    <source>
        <dbReference type="Pfam" id="PF05592"/>
    </source>
</evidence>
<dbReference type="AlphaFoldDB" id="A0A844G5K4"/>
<feature type="domain" description="Alpha-L-rhamnosidase concanavalin-like" evidence="4">
    <location>
        <begin position="240"/>
        <end position="343"/>
    </location>
</feature>
<organism evidence="8 9">
    <name type="scientific">Victivallis lenta</name>
    <dbReference type="NCBI Taxonomy" id="2606640"/>
    <lineage>
        <taxon>Bacteria</taxon>
        <taxon>Pseudomonadati</taxon>
        <taxon>Lentisphaerota</taxon>
        <taxon>Lentisphaeria</taxon>
        <taxon>Victivallales</taxon>
        <taxon>Victivallaceae</taxon>
        <taxon>Victivallis</taxon>
    </lineage>
</organism>
<dbReference type="PANTHER" id="PTHR33307:SF6">
    <property type="entry name" value="ALPHA-RHAMNOSIDASE (EUROFUNG)-RELATED"/>
    <property type="match status" value="1"/>
</dbReference>
<dbReference type="InterPro" id="IPR016007">
    <property type="entry name" value="Alpha_rhamnosid"/>
</dbReference>
<name>A0A844G5K4_9BACT</name>
<evidence type="ECO:0000259" key="5">
    <source>
        <dbReference type="Pfam" id="PF08531"/>
    </source>
</evidence>
<protein>
    <recommendedName>
        <fullName evidence="2">alpha-L-rhamnosidase</fullName>
        <ecNumber evidence="2">3.2.1.40</ecNumber>
    </recommendedName>
</protein>
<evidence type="ECO:0000256" key="3">
    <source>
        <dbReference type="ARBA" id="ARBA00022801"/>
    </source>
</evidence>
<comment type="catalytic activity">
    <reaction evidence="1">
        <text>Hydrolysis of terminal non-reducing alpha-L-rhamnose residues in alpha-L-rhamnosides.</text>
        <dbReference type="EC" id="3.2.1.40"/>
    </reaction>
</comment>
<evidence type="ECO:0000259" key="7">
    <source>
        <dbReference type="Pfam" id="PF17390"/>
    </source>
</evidence>
<dbReference type="Gene3D" id="1.50.10.10">
    <property type="match status" value="1"/>
</dbReference>
<dbReference type="Gene3D" id="2.60.420.10">
    <property type="entry name" value="Maltose phosphorylase, domain 3"/>
    <property type="match status" value="1"/>
</dbReference>